<keyword evidence="8" id="KW-0812">Transmembrane</keyword>
<dbReference type="InterPro" id="IPR015366">
    <property type="entry name" value="S53_propep"/>
</dbReference>
<keyword evidence="8" id="KW-1133">Transmembrane helix</keyword>
<evidence type="ECO:0000256" key="2">
    <source>
        <dbReference type="ARBA" id="ARBA00022670"/>
    </source>
</evidence>
<dbReference type="SUPFAM" id="SSF54897">
    <property type="entry name" value="Protease propeptides/inhibitors"/>
    <property type="match status" value="1"/>
</dbReference>
<reference evidence="10" key="1">
    <citation type="submission" date="2009-10" db="EMBL/GenBank/DDBJ databases">
        <title>Diversity of trophic interactions inside an arsenic-rich microbial ecosystem.</title>
        <authorList>
            <person name="Bertin P.N."/>
            <person name="Heinrich-Salmeron A."/>
            <person name="Pelletier E."/>
            <person name="Goulhen-Chollet F."/>
            <person name="Arsene-Ploetze F."/>
            <person name="Gallien S."/>
            <person name="Calteau A."/>
            <person name="Vallenet D."/>
            <person name="Casiot C."/>
            <person name="Chane-Woon-Ming B."/>
            <person name="Giloteaux L."/>
            <person name="Barakat M."/>
            <person name="Bonnefoy V."/>
            <person name="Bruneel O."/>
            <person name="Chandler M."/>
            <person name="Cleiss J."/>
            <person name="Duran R."/>
            <person name="Elbaz-Poulichet F."/>
            <person name="Fonknechten N."/>
            <person name="Lauga B."/>
            <person name="Mornico D."/>
            <person name="Ortet P."/>
            <person name="Schaeffer C."/>
            <person name="Siguier P."/>
            <person name="Alexander Thil Smith A."/>
            <person name="Van Dorsselaer A."/>
            <person name="Weissenbach J."/>
            <person name="Medigue C."/>
            <person name="Le Paslier D."/>
        </authorList>
    </citation>
    <scope>NUCLEOTIDE SEQUENCE</scope>
</reference>
<keyword evidence="2" id="KW-0645">Protease</keyword>
<feature type="transmembrane region" description="Helical" evidence="8">
    <location>
        <begin position="1182"/>
        <end position="1199"/>
    </location>
</feature>
<evidence type="ECO:0000313" key="10">
    <source>
        <dbReference type="EMBL" id="CBI08554.1"/>
    </source>
</evidence>
<dbReference type="PANTHER" id="PTHR14218:SF15">
    <property type="entry name" value="TRIPEPTIDYL-PEPTIDASE 1"/>
    <property type="match status" value="1"/>
</dbReference>
<dbReference type="SUPFAM" id="SSF52743">
    <property type="entry name" value="Subtilisin-like"/>
    <property type="match status" value="1"/>
</dbReference>
<keyword evidence="7" id="KW-0865">Zymogen</keyword>
<protein>
    <recommendedName>
        <fullName evidence="9">Peptidase S53 domain-containing protein</fullName>
    </recommendedName>
</protein>
<dbReference type="InterPro" id="IPR032109">
    <property type="entry name" value="Big_3_5"/>
</dbReference>
<name>E6QMT3_9ZZZZ</name>
<keyword evidence="6" id="KW-0106">Calcium</keyword>
<evidence type="ECO:0000256" key="1">
    <source>
        <dbReference type="ARBA" id="ARBA00001913"/>
    </source>
</evidence>
<dbReference type="InterPro" id="IPR036852">
    <property type="entry name" value="Peptidase_S8/S53_dom_sf"/>
</dbReference>
<organism evidence="10">
    <name type="scientific">mine drainage metagenome</name>
    <dbReference type="NCBI Taxonomy" id="410659"/>
    <lineage>
        <taxon>unclassified sequences</taxon>
        <taxon>metagenomes</taxon>
        <taxon>ecological metagenomes</taxon>
    </lineage>
</organism>
<dbReference type="PROSITE" id="PS51695">
    <property type="entry name" value="SEDOLISIN"/>
    <property type="match status" value="1"/>
</dbReference>
<keyword evidence="4" id="KW-0378">Hydrolase</keyword>
<proteinExistence type="predicted"/>
<dbReference type="GO" id="GO:0008240">
    <property type="term" value="F:tripeptidyl-peptidase activity"/>
    <property type="evidence" value="ECO:0007669"/>
    <property type="project" value="TreeGrafter"/>
</dbReference>
<dbReference type="SMART" id="SM00944">
    <property type="entry name" value="Pro-kuma_activ"/>
    <property type="match status" value="1"/>
</dbReference>
<keyword evidence="5" id="KW-0720">Serine protease</keyword>
<dbReference type="InterPro" id="IPR030400">
    <property type="entry name" value="Sedolisin_dom"/>
</dbReference>
<evidence type="ECO:0000259" key="9">
    <source>
        <dbReference type="PROSITE" id="PS51695"/>
    </source>
</evidence>
<dbReference type="Gene3D" id="2.60.40.10">
    <property type="entry name" value="Immunoglobulins"/>
    <property type="match status" value="4"/>
</dbReference>
<dbReference type="Pfam" id="PF09286">
    <property type="entry name" value="Pro-kuma_activ"/>
    <property type="match status" value="1"/>
</dbReference>
<dbReference type="EMBL" id="CABQ01000238">
    <property type="protein sequence ID" value="CBI08554.1"/>
    <property type="molecule type" value="Genomic_DNA"/>
</dbReference>
<feature type="domain" description="Peptidase S53" evidence="9">
    <location>
        <begin position="217"/>
        <end position="682"/>
    </location>
</feature>
<dbReference type="GO" id="GO:0006508">
    <property type="term" value="P:proteolysis"/>
    <property type="evidence" value="ECO:0007669"/>
    <property type="project" value="UniProtKB-KW"/>
</dbReference>
<dbReference type="GO" id="GO:0046872">
    <property type="term" value="F:metal ion binding"/>
    <property type="evidence" value="ECO:0007669"/>
    <property type="project" value="UniProtKB-KW"/>
</dbReference>
<evidence type="ECO:0000256" key="3">
    <source>
        <dbReference type="ARBA" id="ARBA00022723"/>
    </source>
</evidence>
<dbReference type="Pfam" id="PF16640">
    <property type="entry name" value="Big_3_5"/>
    <property type="match status" value="4"/>
</dbReference>
<dbReference type="PANTHER" id="PTHR14218">
    <property type="entry name" value="PROTEASE S8 TRIPEPTIDYL PEPTIDASE I CLN2"/>
    <property type="match status" value="1"/>
</dbReference>
<evidence type="ECO:0000256" key="6">
    <source>
        <dbReference type="ARBA" id="ARBA00022837"/>
    </source>
</evidence>
<comment type="caution">
    <text evidence="10">The sequence shown here is derived from an EMBL/GenBank/DDBJ whole genome shotgun (WGS) entry which is preliminary data.</text>
</comment>
<keyword evidence="8" id="KW-0472">Membrane</keyword>
<dbReference type="AlphaFoldDB" id="E6QMT3"/>
<evidence type="ECO:0000256" key="4">
    <source>
        <dbReference type="ARBA" id="ARBA00022801"/>
    </source>
</evidence>
<dbReference type="GO" id="GO:0004252">
    <property type="term" value="F:serine-type endopeptidase activity"/>
    <property type="evidence" value="ECO:0007669"/>
    <property type="project" value="InterPro"/>
</dbReference>
<keyword evidence="3" id="KW-0479">Metal-binding</keyword>
<evidence type="ECO:0000256" key="8">
    <source>
        <dbReference type="SAM" id="Phobius"/>
    </source>
</evidence>
<dbReference type="InterPro" id="IPR013783">
    <property type="entry name" value="Ig-like_fold"/>
</dbReference>
<gene>
    <name evidence="10" type="ORF">CARN6_2033</name>
</gene>
<accession>E6QMT3</accession>
<feature type="transmembrane region" description="Helical" evidence="8">
    <location>
        <begin position="1211"/>
        <end position="1232"/>
    </location>
</feature>
<dbReference type="CDD" id="cd11377">
    <property type="entry name" value="Pro-peptidase_S53"/>
    <property type="match status" value="1"/>
</dbReference>
<dbReference type="InterPro" id="IPR050819">
    <property type="entry name" value="Tripeptidyl-peptidase_I"/>
</dbReference>
<evidence type="ECO:0000256" key="5">
    <source>
        <dbReference type="ARBA" id="ARBA00022825"/>
    </source>
</evidence>
<comment type="cofactor">
    <cofactor evidence="1">
        <name>Ca(2+)</name>
        <dbReference type="ChEBI" id="CHEBI:29108"/>
    </cofactor>
</comment>
<dbReference type="Gene3D" id="3.40.50.200">
    <property type="entry name" value="Peptidase S8/S53 domain"/>
    <property type="match status" value="1"/>
</dbReference>
<evidence type="ECO:0000256" key="7">
    <source>
        <dbReference type="ARBA" id="ARBA00023145"/>
    </source>
</evidence>
<sequence>MGHRAGVSISVPGCVLICLAICLGAMPAPQRALAQESVSRLSGSGSSSSSPAASMVSRVLLLLKPAAAQTKALDALLMAQQTSGGGSFHQWLTPTQYAAQFAPSAADAAKVTGWLRAQGMTVAPLPASRGWIEFSGTRQQLEQSFQTRLTAAASGPDGVPRLRFAGLPTIPAALQSLVAGVVSLDGSLAEAALTPVALLPDHPRALVSARSLSTATALTPALLGGAIGVSASPSSSTGVNDSGTGNSGALPGAGETIAIPARSDVYVEDFAGFRQTFGLPVGDTLLTVSPNGADPGHTADEAAAQAMASWATAVAPGAKVVVVPAATTNATDGVDLALAAIVDGALAHTVSVGYANCEVAMSAAHEAFYAALYRQAAAEGIAAIAATGDSGAAGCQAEGTGSLVASGYAVNGLASTPWNTAVGAGVVNAAGSGQVGSGTAQLAGWGQSATTDPAYATGGGASAMYATPDWQAAAGLPASDPGTSAGHHRYLPDVVLPGAFSGSGSGTSLSANSGGAAFCFSGDQAPGGCRLVSASGSAIASAVMAGVAAELAARYGPQGNLAPNLYRLARAGASAGSSGGTTSATSSVTASSAGATANSAETATNSSAQASAVTDVLSGSALLYCKAGSPDCGGGSASADSASTTGSGAANTIGFAAAPGFDLATGLGTVNAPALLAQWANPDATGTQQDQVEMTNLNGLTYNPSTYIDLTAKVTSLSGGAVPTGTIQFYDATSQQNAGSPVTMASDGTASYTEPAQFTVGGHNIEAIYSGDSNYAGGTSLPVTFNIQPSLTTIVIAPSTTSPSPGGSVTVTGTVTSPNLGNSPPTGLMTLNLDGIPQGTAKLTTTSGVTTASYNLTAPTSGSHTLQGIYSGDVNYNQSTSSSVTIAIARQATVVAITATPAKLTAATPESFTASIAPAAATTSYTITGTVTFYDGTTLLGTAIIASNTALLADITLSPSVAHSITAVYSGDTTWATSTSSPLVLEPILLPVTVALTSSSPGLSPGQAANLTATVTPVATPVATVEQNPTGNVFFYAGTALIGEAAVTAGLADTGMATLTVPNLQGGQYQLTAVYSGDTVYGGATSNALGFDVENFTISSTTTNITIVQGQSATVPYTITATGGLTGAIQVLCGEQNPPQKGAITCMFNPSIVNGTGTTTLTVTTSAGVVAANRKPDRRSPWLPVTGGVALGFVGLLLAPVGRRARWLRSFAARSVVLAVLLLVGMVGASLGCGSSTPSGSSSTGGTPLGVATLQITGAAYVNTVTVSHNSYLTVNVIP</sequence>